<evidence type="ECO:0000256" key="2">
    <source>
        <dbReference type="ARBA" id="ARBA00012509"/>
    </source>
</evidence>
<comment type="pathway">
    <text evidence="5">Cofactor biosynthesis; molybdopterin biosynthesis.</text>
</comment>
<dbReference type="GO" id="GO:0005525">
    <property type="term" value="F:GTP binding"/>
    <property type="evidence" value="ECO:0007669"/>
    <property type="project" value="UniProtKB-KW"/>
</dbReference>
<feature type="compositionally biased region" description="Pro residues" evidence="6">
    <location>
        <begin position="231"/>
        <end position="244"/>
    </location>
</feature>
<dbReference type="AlphaFoldDB" id="A0A511KER0"/>
<dbReference type="CDD" id="cd02503">
    <property type="entry name" value="MobA"/>
    <property type="match status" value="1"/>
</dbReference>
<dbReference type="GO" id="GO:0005829">
    <property type="term" value="C:cytosol"/>
    <property type="evidence" value="ECO:0007669"/>
    <property type="project" value="TreeGrafter"/>
</dbReference>
<comment type="similarity">
    <text evidence="1">In the C-terminal section; belongs to the MoeA family.</text>
</comment>
<organism evidence="8 9">
    <name type="scientific">Rhodotorula toruloides</name>
    <name type="common">Yeast</name>
    <name type="synonym">Rhodosporidium toruloides</name>
    <dbReference type="NCBI Taxonomy" id="5286"/>
    <lineage>
        <taxon>Eukaryota</taxon>
        <taxon>Fungi</taxon>
        <taxon>Dikarya</taxon>
        <taxon>Basidiomycota</taxon>
        <taxon>Pucciniomycotina</taxon>
        <taxon>Microbotryomycetes</taxon>
        <taxon>Sporidiobolales</taxon>
        <taxon>Sporidiobolaceae</taxon>
        <taxon>Rhodotorula</taxon>
    </lineage>
</organism>
<dbReference type="InterPro" id="IPR001453">
    <property type="entry name" value="MoaB/Mog_dom"/>
</dbReference>
<keyword evidence="5" id="KW-0479">Metal-binding</keyword>
<dbReference type="EMBL" id="BJWK01000004">
    <property type="protein sequence ID" value="GEM07904.1"/>
    <property type="molecule type" value="Genomic_DNA"/>
</dbReference>
<keyword evidence="5" id="KW-0808">Transferase</keyword>
<dbReference type="Gene3D" id="3.90.105.10">
    <property type="entry name" value="Molybdopterin biosynthesis moea protein, domain 2"/>
    <property type="match status" value="1"/>
</dbReference>
<accession>A0A511KER0</accession>
<dbReference type="GO" id="GO:0061598">
    <property type="term" value="F:molybdopterin adenylyltransferase activity"/>
    <property type="evidence" value="ECO:0007669"/>
    <property type="project" value="UniProtKB-UniRule"/>
</dbReference>
<dbReference type="Gene3D" id="3.40.980.10">
    <property type="entry name" value="MoaB/Mog-like domain"/>
    <property type="match status" value="1"/>
</dbReference>
<keyword evidence="4 5" id="KW-0501">Molybdenum cofactor biosynthesis</keyword>
<dbReference type="SUPFAM" id="SSF53218">
    <property type="entry name" value="Molybdenum cofactor biosynthesis proteins"/>
    <property type="match status" value="1"/>
</dbReference>
<evidence type="ECO:0000259" key="7">
    <source>
        <dbReference type="SMART" id="SM00852"/>
    </source>
</evidence>
<dbReference type="PANTHER" id="PTHR10192:SF5">
    <property type="entry name" value="GEPHYRIN"/>
    <property type="match status" value="1"/>
</dbReference>
<feature type="region of interest" description="Disordered" evidence="6">
    <location>
        <begin position="227"/>
        <end position="246"/>
    </location>
</feature>
<dbReference type="UniPathway" id="UPA00344"/>
<dbReference type="InterPro" id="IPR038987">
    <property type="entry name" value="MoeA-like"/>
</dbReference>
<keyword evidence="3" id="KW-0342">GTP-binding</keyword>
<dbReference type="Pfam" id="PF12804">
    <property type="entry name" value="NTP_transf_3"/>
    <property type="match status" value="1"/>
</dbReference>
<evidence type="ECO:0000256" key="5">
    <source>
        <dbReference type="RuleBase" id="RU365090"/>
    </source>
</evidence>
<dbReference type="InterPro" id="IPR013482">
    <property type="entry name" value="Molybde_CF_guanTrfase"/>
</dbReference>
<dbReference type="GO" id="GO:0046872">
    <property type="term" value="F:metal ion binding"/>
    <property type="evidence" value="ECO:0007669"/>
    <property type="project" value="UniProtKB-UniRule"/>
</dbReference>
<dbReference type="Proteomes" id="UP000321518">
    <property type="component" value="Unassembled WGS sequence"/>
</dbReference>
<dbReference type="SUPFAM" id="SSF63882">
    <property type="entry name" value="MoeA N-terminal region -like"/>
    <property type="match status" value="1"/>
</dbReference>
<dbReference type="SMART" id="SM00852">
    <property type="entry name" value="MoCF_biosynth"/>
    <property type="match status" value="1"/>
</dbReference>
<dbReference type="GO" id="GO:0005524">
    <property type="term" value="F:ATP binding"/>
    <property type="evidence" value="ECO:0007669"/>
    <property type="project" value="UniProtKB-UniRule"/>
</dbReference>
<dbReference type="InterPro" id="IPR036688">
    <property type="entry name" value="MoeA_C_domain_IV_sf"/>
</dbReference>
<gene>
    <name evidence="8" type="ORF">Rt10032_c04g1921</name>
</gene>
<evidence type="ECO:0000256" key="4">
    <source>
        <dbReference type="ARBA" id="ARBA00023150"/>
    </source>
</evidence>
<sequence length="717" mass="76243">MAYDAVPTVPRLAALVLLGGKSSRMGRPKALLPHPKTGMPLYKHHLRVLEELEQEGVFPEGVWISGRGDQRDELELPEAIHYVVDDPAKNGDIGPASGILQAFDQNPDATWLLLAVDLPFVTRSAIVHLLQSHPTDSPVSLFLHPSDGNPEPLFSVWTPRALAQLRENCKKGKSGPCRAAKDVWGGKIVEGCGGVKVLEENWITDADTPEEWERAIASLSAVKAAPLAEPSIPPTPPASPPPPQASTSLPVFAPIRRQPISFTAAIDAISRLEPRKANIASSSKHVEHQPTSVTSVPVEQAVGCLASSFIYARFPHPLHDNSAMDGYAIPSSLLSSASPSSPVELPVLGRIVAGDSPPLLEEVEAAGKVGCWEIMTGAVFPSDEFDAVVKVEDAWRATASDAAGRPVVVFKAPVVAGQNRRRRGEQVQAGEIVLREGELVSPEKVLLLVATGISSVSVRSVRFNQLPRRGRVGIIATGKEVIPLSALSSAEPSPGQVVDCVTPYLCAVLRSRGYEATVFSPSGDSTSSFASTVSTALSSSSPLDLLLTTAGVSLGVTDHLPTTLSSLGLREIFHGVSIRPGGPVMLTLHANETAGRTTPVLSLPGNPMASAACMRSFGCAILMQLEGEADGEWKKLEVKTEEEERAWADLTGKMRKGLSSFFALPVDEKTGEPSLACRMIGERRAGPCAVGSLVGAEAWVRVDAGPDGSRQKYWCKF</sequence>
<comment type="function">
    <text evidence="5">Catalyzes two steps in the biosynthesis of the molybdenum cofactor. In the first step, molybdopterin is adenylated. Subsequently, molybdate is inserted into adenylated molybdopterin and AMP is released.</text>
</comment>
<reference evidence="8 9" key="1">
    <citation type="submission" date="2019-07" db="EMBL/GenBank/DDBJ databases">
        <title>Rhodotorula toruloides NBRC10032 genome sequencing.</title>
        <authorList>
            <person name="Shida Y."/>
            <person name="Takaku H."/>
            <person name="Ogasawara W."/>
            <person name="Mori K."/>
        </authorList>
    </citation>
    <scope>NUCLEOTIDE SEQUENCE [LARGE SCALE GENOMIC DNA]</scope>
    <source>
        <strain evidence="8 9">NBRC10032</strain>
    </source>
</reference>
<keyword evidence="3" id="KW-0547">Nucleotide-binding</keyword>
<evidence type="ECO:0000256" key="3">
    <source>
        <dbReference type="ARBA" id="ARBA00023134"/>
    </source>
</evidence>
<dbReference type="EC" id="2.7.7.75" evidence="2"/>
<feature type="domain" description="MoaB/Mog" evidence="7">
    <location>
        <begin position="473"/>
        <end position="624"/>
    </location>
</feature>
<comment type="catalytic activity">
    <reaction evidence="5">
        <text>molybdopterin + ATP + H(+) = adenylyl-molybdopterin + diphosphate</text>
        <dbReference type="Rhea" id="RHEA:31331"/>
        <dbReference type="ChEBI" id="CHEBI:15378"/>
        <dbReference type="ChEBI" id="CHEBI:30616"/>
        <dbReference type="ChEBI" id="CHEBI:33019"/>
        <dbReference type="ChEBI" id="CHEBI:58698"/>
        <dbReference type="ChEBI" id="CHEBI:62727"/>
    </reaction>
</comment>
<comment type="cofactor">
    <cofactor evidence="5">
        <name>Mg(2+)</name>
        <dbReference type="ChEBI" id="CHEBI:18420"/>
    </cofactor>
</comment>
<dbReference type="InterPro" id="IPR036425">
    <property type="entry name" value="MoaB/Mog-like_dom_sf"/>
</dbReference>
<protein>
    <recommendedName>
        <fullName evidence="2">molybdopterin adenylyltransferase</fullName>
        <ecNumber evidence="2">2.7.7.75</ecNumber>
    </recommendedName>
</protein>
<evidence type="ECO:0000256" key="1">
    <source>
        <dbReference type="ARBA" id="ARBA00008339"/>
    </source>
</evidence>
<dbReference type="InterPro" id="IPR036135">
    <property type="entry name" value="MoeA_linker/N_sf"/>
</dbReference>
<evidence type="ECO:0000313" key="9">
    <source>
        <dbReference type="Proteomes" id="UP000321518"/>
    </source>
</evidence>
<comment type="catalytic activity">
    <reaction evidence="5">
        <text>adenylyl-molybdopterin + molybdate = Mo-molybdopterin + AMP + H(+)</text>
        <dbReference type="Rhea" id="RHEA:35047"/>
        <dbReference type="ChEBI" id="CHEBI:15378"/>
        <dbReference type="ChEBI" id="CHEBI:36264"/>
        <dbReference type="ChEBI" id="CHEBI:62727"/>
        <dbReference type="ChEBI" id="CHEBI:71302"/>
        <dbReference type="ChEBI" id="CHEBI:456215"/>
    </reaction>
</comment>
<keyword evidence="5" id="KW-0500">Molybdenum</keyword>
<dbReference type="Pfam" id="PF03453">
    <property type="entry name" value="MoeA_N"/>
    <property type="match status" value="1"/>
</dbReference>
<proteinExistence type="inferred from homology"/>
<dbReference type="Gene3D" id="2.40.340.10">
    <property type="entry name" value="MoeA, C-terminal, domain IV"/>
    <property type="match status" value="1"/>
</dbReference>
<dbReference type="Pfam" id="PF00994">
    <property type="entry name" value="MoCF_biosynth"/>
    <property type="match status" value="1"/>
</dbReference>
<dbReference type="Gene3D" id="2.170.190.11">
    <property type="entry name" value="Molybdopterin biosynthesis moea protein, domain 3"/>
    <property type="match status" value="1"/>
</dbReference>
<dbReference type="CDD" id="cd00887">
    <property type="entry name" value="MoeA"/>
    <property type="match status" value="1"/>
</dbReference>
<dbReference type="OrthoDB" id="20872at2759"/>
<name>A0A511KER0_RHOTO</name>
<comment type="caution">
    <text evidence="8">The sequence shown here is derived from an EMBL/GenBank/DDBJ whole genome shotgun (WGS) entry which is preliminary data.</text>
</comment>
<dbReference type="Gene3D" id="3.90.550.10">
    <property type="entry name" value="Spore Coat Polysaccharide Biosynthesis Protein SpsA, Chain A"/>
    <property type="match status" value="1"/>
</dbReference>
<dbReference type="PANTHER" id="PTHR10192">
    <property type="entry name" value="MOLYBDOPTERIN BIOSYNTHESIS PROTEIN"/>
    <property type="match status" value="1"/>
</dbReference>
<dbReference type="InterPro" id="IPR005110">
    <property type="entry name" value="MoeA_linker/N"/>
</dbReference>
<dbReference type="GO" id="GO:0006777">
    <property type="term" value="P:Mo-molybdopterin cofactor biosynthetic process"/>
    <property type="evidence" value="ECO:0007669"/>
    <property type="project" value="UniProtKB-UniRule"/>
</dbReference>
<evidence type="ECO:0000256" key="6">
    <source>
        <dbReference type="SAM" id="MobiDB-lite"/>
    </source>
</evidence>
<comment type="similarity">
    <text evidence="5">Belongs to the MoeA family.</text>
</comment>
<dbReference type="GO" id="GO:0061599">
    <property type="term" value="F:molybdopterin molybdotransferase activity"/>
    <property type="evidence" value="ECO:0007669"/>
    <property type="project" value="UniProtKB-UniRule"/>
</dbReference>
<evidence type="ECO:0000313" key="8">
    <source>
        <dbReference type="EMBL" id="GEM07904.1"/>
    </source>
</evidence>
<keyword evidence="5" id="KW-0460">Magnesium</keyword>
<dbReference type="SUPFAM" id="SSF53448">
    <property type="entry name" value="Nucleotide-diphospho-sugar transferases"/>
    <property type="match status" value="1"/>
</dbReference>
<dbReference type="InterPro" id="IPR025877">
    <property type="entry name" value="MobA-like_NTP_Trfase"/>
</dbReference>
<dbReference type="InterPro" id="IPR029044">
    <property type="entry name" value="Nucleotide-diphossugar_trans"/>
</dbReference>